<dbReference type="Gene3D" id="3.40.630.30">
    <property type="match status" value="1"/>
</dbReference>
<dbReference type="PROSITE" id="PS51186">
    <property type="entry name" value="GNAT"/>
    <property type="match status" value="1"/>
</dbReference>
<dbReference type="Pfam" id="PF13508">
    <property type="entry name" value="Acetyltransf_7"/>
    <property type="match status" value="1"/>
</dbReference>
<dbReference type="CDD" id="cd04301">
    <property type="entry name" value="NAT_SF"/>
    <property type="match status" value="1"/>
</dbReference>
<name>A0A5N6U8Y1_ASPAV</name>
<dbReference type="InterPro" id="IPR016181">
    <property type="entry name" value="Acyl_CoA_acyltransferase"/>
</dbReference>
<accession>A0A5N6U8Y1</accession>
<proteinExistence type="predicted"/>
<gene>
    <name evidence="2" type="ORF">BDV25DRAFT_135129</name>
</gene>
<organism evidence="2 3">
    <name type="scientific">Aspergillus avenaceus</name>
    <dbReference type="NCBI Taxonomy" id="36643"/>
    <lineage>
        <taxon>Eukaryota</taxon>
        <taxon>Fungi</taxon>
        <taxon>Dikarya</taxon>
        <taxon>Ascomycota</taxon>
        <taxon>Pezizomycotina</taxon>
        <taxon>Eurotiomycetes</taxon>
        <taxon>Eurotiomycetidae</taxon>
        <taxon>Eurotiales</taxon>
        <taxon>Aspergillaceae</taxon>
        <taxon>Aspergillus</taxon>
        <taxon>Aspergillus subgen. Circumdati</taxon>
    </lineage>
</organism>
<reference evidence="2 3" key="1">
    <citation type="submission" date="2019-04" db="EMBL/GenBank/DDBJ databases">
        <title>Friends and foes A comparative genomics study of 23 Aspergillus species from section Flavi.</title>
        <authorList>
            <consortium name="DOE Joint Genome Institute"/>
            <person name="Kjaerbolling I."/>
            <person name="Vesth T."/>
            <person name="Frisvad J.C."/>
            <person name="Nybo J.L."/>
            <person name="Theobald S."/>
            <person name="Kildgaard S."/>
            <person name="Isbrandt T."/>
            <person name="Kuo A."/>
            <person name="Sato A."/>
            <person name="Lyhne E.K."/>
            <person name="Kogle M.E."/>
            <person name="Wiebenga A."/>
            <person name="Kun R.S."/>
            <person name="Lubbers R.J."/>
            <person name="Makela M.R."/>
            <person name="Barry K."/>
            <person name="Chovatia M."/>
            <person name="Clum A."/>
            <person name="Daum C."/>
            <person name="Haridas S."/>
            <person name="He G."/>
            <person name="LaButti K."/>
            <person name="Lipzen A."/>
            <person name="Mondo S."/>
            <person name="Riley R."/>
            <person name="Salamov A."/>
            <person name="Simmons B.A."/>
            <person name="Magnuson J.K."/>
            <person name="Henrissat B."/>
            <person name="Mortensen U.H."/>
            <person name="Larsen T.O."/>
            <person name="Devries R.P."/>
            <person name="Grigoriev I.V."/>
            <person name="Machida M."/>
            <person name="Baker S.E."/>
            <person name="Andersen M.R."/>
        </authorList>
    </citation>
    <scope>NUCLEOTIDE SEQUENCE [LARGE SCALE GENOMIC DNA]</scope>
    <source>
        <strain evidence="2 3">IBT 18842</strain>
    </source>
</reference>
<dbReference type="InterPro" id="IPR000182">
    <property type="entry name" value="GNAT_dom"/>
</dbReference>
<dbReference type="SUPFAM" id="SSF55729">
    <property type="entry name" value="Acyl-CoA N-acyltransferases (Nat)"/>
    <property type="match status" value="1"/>
</dbReference>
<feature type="domain" description="N-acetyltransferase" evidence="1">
    <location>
        <begin position="38"/>
        <end position="175"/>
    </location>
</feature>
<dbReference type="GO" id="GO:0016747">
    <property type="term" value="F:acyltransferase activity, transferring groups other than amino-acyl groups"/>
    <property type="evidence" value="ECO:0007669"/>
    <property type="project" value="InterPro"/>
</dbReference>
<dbReference type="PANTHER" id="PTHR42791:SF1">
    <property type="entry name" value="N-ACETYLTRANSFERASE DOMAIN-CONTAINING PROTEIN"/>
    <property type="match status" value="1"/>
</dbReference>
<dbReference type="OrthoDB" id="512662at2759"/>
<protein>
    <recommendedName>
        <fullName evidence="1">N-acetyltransferase domain-containing protein</fullName>
    </recommendedName>
</protein>
<dbReference type="PANTHER" id="PTHR42791">
    <property type="entry name" value="GNAT FAMILY ACETYLTRANSFERASE"/>
    <property type="match status" value="1"/>
</dbReference>
<dbReference type="EMBL" id="ML742024">
    <property type="protein sequence ID" value="KAE8155085.1"/>
    <property type="molecule type" value="Genomic_DNA"/>
</dbReference>
<evidence type="ECO:0000313" key="2">
    <source>
        <dbReference type="EMBL" id="KAE8155085.1"/>
    </source>
</evidence>
<evidence type="ECO:0000259" key="1">
    <source>
        <dbReference type="PROSITE" id="PS51186"/>
    </source>
</evidence>
<sequence length="181" mass="20457">MKKTVLSQIPGLRSSLISESISGDNDNKNAGMVALLYPPSRRKRWSFLDFLEAMRLWALDLLDPATDEESQQQRVIQMTNAHSAAMRSIESRYGIDNLWYLEVVAVDPSRQGCGIGRLAMARILDQAGNNPMVLECTAERNLRFYVSLGFVVVEEMGLVDEPDIVKLWVMLRQAKHKGKMD</sequence>
<dbReference type="Proteomes" id="UP000325780">
    <property type="component" value="Unassembled WGS sequence"/>
</dbReference>
<keyword evidence="3" id="KW-1185">Reference proteome</keyword>
<evidence type="ECO:0000313" key="3">
    <source>
        <dbReference type="Proteomes" id="UP000325780"/>
    </source>
</evidence>
<dbReference type="AlphaFoldDB" id="A0A5N6U8Y1"/>
<dbReference type="InterPro" id="IPR052523">
    <property type="entry name" value="Trichothecene_AcTrans"/>
</dbReference>